<dbReference type="HOGENOM" id="CLU_1495808_0_0_1"/>
<dbReference type="EMBL" id="KK365130">
    <property type="protein sequence ID" value="KCZ82447.1"/>
    <property type="molecule type" value="Genomic_DNA"/>
</dbReference>
<evidence type="ECO:0000313" key="3">
    <source>
        <dbReference type="Proteomes" id="UP000030655"/>
    </source>
</evidence>
<accession>A0A059F5Q7</accession>
<dbReference type="Proteomes" id="UP000030655">
    <property type="component" value="Unassembled WGS sequence"/>
</dbReference>
<name>A0A059F5Q7_9MICR</name>
<dbReference type="OrthoDB" id="2197784at2759"/>
<organism evidence="2 3">
    <name type="scientific">Anncaliia algerae PRA339</name>
    <dbReference type="NCBI Taxonomy" id="1288291"/>
    <lineage>
        <taxon>Eukaryota</taxon>
        <taxon>Fungi</taxon>
        <taxon>Fungi incertae sedis</taxon>
        <taxon>Microsporidia</taxon>
        <taxon>Tubulinosematoidea</taxon>
        <taxon>Tubulinosematidae</taxon>
        <taxon>Anncaliia</taxon>
    </lineage>
</organism>
<reference evidence="2 3" key="2">
    <citation type="submission" date="2014-03" db="EMBL/GenBank/DDBJ databases">
        <title>The Genome Sequence of Anncaliia algerae insect isolate PRA339.</title>
        <authorList>
            <consortium name="The Broad Institute Genome Sequencing Platform"/>
            <consortium name="The Broad Institute Genome Sequencing Center for Infectious Disease"/>
            <person name="Cuomo C."/>
            <person name="Becnel J."/>
            <person name="Sanscrainte N."/>
            <person name="Walker B."/>
            <person name="Young S.K."/>
            <person name="Zeng Q."/>
            <person name="Gargeya S."/>
            <person name="Fitzgerald M."/>
            <person name="Haas B."/>
            <person name="Abouelleil A."/>
            <person name="Alvarado L."/>
            <person name="Arachchi H.M."/>
            <person name="Berlin A.M."/>
            <person name="Chapman S.B."/>
            <person name="Dewar J."/>
            <person name="Goldberg J."/>
            <person name="Griggs A."/>
            <person name="Gujja S."/>
            <person name="Hansen M."/>
            <person name="Howarth C."/>
            <person name="Imamovic A."/>
            <person name="Larimer J."/>
            <person name="McCowan C."/>
            <person name="Murphy C."/>
            <person name="Neiman D."/>
            <person name="Pearson M."/>
            <person name="Priest M."/>
            <person name="Roberts A."/>
            <person name="Saif S."/>
            <person name="Shea T."/>
            <person name="Sisk P."/>
            <person name="Sykes S."/>
            <person name="Wortman J."/>
            <person name="Nusbaum C."/>
            <person name="Birren B."/>
        </authorList>
    </citation>
    <scope>NUCLEOTIDE SEQUENCE [LARGE SCALE GENOMIC DNA]</scope>
    <source>
        <strain evidence="2 3">PRA339</strain>
    </source>
</reference>
<protein>
    <submittedName>
        <fullName evidence="2">Uncharacterized protein</fullName>
    </submittedName>
</protein>
<evidence type="ECO:0000313" key="2">
    <source>
        <dbReference type="EMBL" id="KCZ82447.1"/>
    </source>
</evidence>
<sequence length="180" mass="20975">MLLLYICSIFATTAINKPITLSIIREMCYFHSVAKPEIQASIKTVMENMIQKLRLLQQENKETDNEKLSNFISEKDIRNDFCEKLFTGYISALEEQINSKDEAVTEAYKKYNEFTESAYKSAEASYKGIYEKMGEIIDEYFLRQSAFEEIIAAKKKEAEEKMQKEEELEDEENLKSIVNP</sequence>
<feature type="region of interest" description="Disordered" evidence="1">
    <location>
        <begin position="158"/>
        <end position="180"/>
    </location>
</feature>
<gene>
    <name evidence="2" type="ORF">H312_00105</name>
</gene>
<evidence type="ECO:0000256" key="1">
    <source>
        <dbReference type="SAM" id="MobiDB-lite"/>
    </source>
</evidence>
<dbReference type="AlphaFoldDB" id="A0A059F5Q7"/>
<dbReference type="VEuPathDB" id="MicrosporidiaDB:H312_00105"/>
<keyword evidence="3" id="KW-1185">Reference proteome</keyword>
<reference evidence="3" key="1">
    <citation type="submission" date="2013-02" db="EMBL/GenBank/DDBJ databases">
        <authorList>
            <consortium name="The Broad Institute Genome Sequencing Platform"/>
            <person name="Cuomo C."/>
            <person name="Becnel J."/>
            <person name="Sanscrainte N."/>
            <person name="Walker B."/>
            <person name="Young S.K."/>
            <person name="Zeng Q."/>
            <person name="Gargeya S."/>
            <person name="Fitzgerald M."/>
            <person name="Haas B."/>
            <person name="Abouelleil A."/>
            <person name="Alvarado L."/>
            <person name="Arachchi H.M."/>
            <person name="Berlin A.M."/>
            <person name="Chapman S.B."/>
            <person name="Dewar J."/>
            <person name="Goldberg J."/>
            <person name="Griggs A."/>
            <person name="Gujja S."/>
            <person name="Hansen M."/>
            <person name="Howarth C."/>
            <person name="Imamovic A."/>
            <person name="Larimer J."/>
            <person name="McCowan C."/>
            <person name="Murphy C."/>
            <person name="Neiman D."/>
            <person name="Pearson M."/>
            <person name="Priest M."/>
            <person name="Roberts A."/>
            <person name="Saif S."/>
            <person name="Shea T."/>
            <person name="Sisk P."/>
            <person name="Sykes S."/>
            <person name="Wortman J."/>
            <person name="Nusbaum C."/>
            <person name="Birren B."/>
        </authorList>
    </citation>
    <scope>NUCLEOTIDE SEQUENCE [LARGE SCALE GENOMIC DNA]</scope>
    <source>
        <strain evidence="3">PRA339</strain>
    </source>
</reference>
<proteinExistence type="predicted"/>